<dbReference type="Pfam" id="PF00407">
    <property type="entry name" value="Bet_v_1"/>
    <property type="match status" value="1"/>
</dbReference>
<reference evidence="3" key="1">
    <citation type="submission" date="2018-05" db="EMBL/GenBank/DDBJ databases">
        <title>Draft genome of Mucuna pruriens seed.</title>
        <authorList>
            <person name="Nnadi N.E."/>
            <person name="Vos R."/>
            <person name="Hasami M.H."/>
            <person name="Devisetty U.K."/>
            <person name="Aguiy J.C."/>
        </authorList>
    </citation>
    <scope>NUCLEOTIDE SEQUENCE [LARGE SCALE GENOMIC DNA]</scope>
    <source>
        <strain evidence="3">JCA_2017</strain>
    </source>
</reference>
<dbReference type="Proteomes" id="UP000257109">
    <property type="component" value="Unassembled WGS sequence"/>
</dbReference>
<sequence>MSLAGKISIEIGVHASAAKWFNLFATQLHDVQNLTDRVHETKLHHGDDWHHNHSIKHWTCSIGGKVTTCQESIESVDEPNKTIIYKLFGGDIGHQYEVFKLIFQAINENYGGAIIKWTVEYEGIDEKVDPPYDYIEYLYTGTRDIDGHLLKA</sequence>
<organism evidence="3 4">
    <name type="scientific">Mucuna pruriens</name>
    <name type="common">Velvet bean</name>
    <name type="synonym">Dolichos pruriens</name>
    <dbReference type="NCBI Taxonomy" id="157652"/>
    <lineage>
        <taxon>Eukaryota</taxon>
        <taxon>Viridiplantae</taxon>
        <taxon>Streptophyta</taxon>
        <taxon>Embryophyta</taxon>
        <taxon>Tracheophyta</taxon>
        <taxon>Spermatophyta</taxon>
        <taxon>Magnoliopsida</taxon>
        <taxon>eudicotyledons</taxon>
        <taxon>Gunneridae</taxon>
        <taxon>Pentapetalae</taxon>
        <taxon>rosids</taxon>
        <taxon>fabids</taxon>
        <taxon>Fabales</taxon>
        <taxon>Fabaceae</taxon>
        <taxon>Papilionoideae</taxon>
        <taxon>50 kb inversion clade</taxon>
        <taxon>NPAAA clade</taxon>
        <taxon>indigoferoid/millettioid clade</taxon>
        <taxon>Phaseoleae</taxon>
        <taxon>Mucuna</taxon>
    </lineage>
</organism>
<evidence type="ECO:0000313" key="4">
    <source>
        <dbReference type="Proteomes" id="UP000257109"/>
    </source>
</evidence>
<dbReference type="PANTHER" id="PTHR31338:SF16">
    <property type="entry name" value="POLYKETIDE CYCLASE_DEHYDRASE AND LIPID TRANSPORT SUPERFAMILY PROTEIN"/>
    <property type="match status" value="1"/>
</dbReference>
<dbReference type="SMART" id="SM01037">
    <property type="entry name" value="Bet_v_1"/>
    <property type="match status" value="1"/>
</dbReference>
<protein>
    <submittedName>
        <fullName evidence="3">MLP-like protein 43</fullName>
    </submittedName>
</protein>
<dbReference type="PANTHER" id="PTHR31338">
    <property type="entry name" value="POLYKETIDE CYCLASE/DEHYDRASE AND LIPID TRANSPORT SUPERFAMILY PROTEIN"/>
    <property type="match status" value="1"/>
</dbReference>
<evidence type="ECO:0000313" key="3">
    <source>
        <dbReference type="EMBL" id="RDY11485.1"/>
    </source>
</evidence>
<gene>
    <name evidence="3" type="primary">MLP43</name>
    <name evidence="3" type="ORF">CR513_03829</name>
</gene>
<dbReference type="AlphaFoldDB" id="A0A371I916"/>
<dbReference type="InterPro" id="IPR052006">
    <property type="entry name" value="MLP-like"/>
</dbReference>
<evidence type="ECO:0000259" key="2">
    <source>
        <dbReference type="SMART" id="SM01037"/>
    </source>
</evidence>
<comment type="similarity">
    <text evidence="1">Belongs to the MLP family.</text>
</comment>
<dbReference type="OrthoDB" id="1847301at2759"/>
<dbReference type="SUPFAM" id="SSF55961">
    <property type="entry name" value="Bet v1-like"/>
    <property type="match status" value="1"/>
</dbReference>
<keyword evidence="4" id="KW-1185">Reference proteome</keyword>
<proteinExistence type="inferred from homology"/>
<dbReference type="InterPro" id="IPR023393">
    <property type="entry name" value="START-like_dom_sf"/>
</dbReference>
<name>A0A371I916_MUCPR</name>
<comment type="caution">
    <text evidence="3">The sequence shown here is derived from an EMBL/GenBank/DDBJ whole genome shotgun (WGS) entry which is preliminary data.</text>
</comment>
<dbReference type="Gene3D" id="3.30.530.20">
    <property type="match status" value="1"/>
</dbReference>
<dbReference type="EMBL" id="QJKJ01000632">
    <property type="protein sequence ID" value="RDY11485.1"/>
    <property type="molecule type" value="Genomic_DNA"/>
</dbReference>
<dbReference type="GO" id="GO:0006952">
    <property type="term" value="P:defense response"/>
    <property type="evidence" value="ECO:0007669"/>
    <property type="project" value="InterPro"/>
</dbReference>
<evidence type="ECO:0000256" key="1">
    <source>
        <dbReference type="ARBA" id="ARBA00038242"/>
    </source>
</evidence>
<feature type="domain" description="Bet v I/Major latex protein" evidence="2">
    <location>
        <begin position="2"/>
        <end position="152"/>
    </location>
</feature>
<dbReference type="InterPro" id="IPR000916">
    <property type="entry name" value="Bet_v_I/MLP"/>
</dbReference>
<accession>A0A371I916</accession>